<evidence type="ECO:0000313" key="7">
    <source>
        <dbReference type="EMBL" id="TRW26793.1"/>
    </source>
</evidence>
<reference evidence="7 8" key="1">
    <citation type="submission" date="2019-07" db="EMBL/GenBank/DDBJ databases">
        <title>Flavobacterium sp. nov., isolated from glacier ice.</title>
        <authorList>
            <person name="Liu Q."/>
            <person name="Xin Y.-H."/>
        </authorList>
    </citation>
    <scope>NUCLEOTIDE SEQUENCE [LARGE SCALE GENOMIC DNA]</scope>
    <source>
        <strain evidence="7 8">ZT4R6</strain>
    </source>
</reference>
<comment type="catalytic activity">
    <reaction evidence="1 6">
        <text>The enzyme specifically hydrolyzes (1-&gt;4)-beta-D-galactosidic linkages in type I arabinogalactans.</text>
        <dbReference type="EC" id="3.2.1.89"/>
    </reaction>
</comment>
<evidence type="ECO:0000256" key="2">
    <source>
        <dbReference type="ARBA" id="ARBA00010687"/>
    </source>
</evidence>
<keyword evidence="5 6" id="KW-0326">Glycosidase</keyword>
<dbReference type="Pfam" id="PF07745">
    <property type="entry name" value="Glyco_hydro_53"/>
    <property type="match status" value="1"/>
</dbReference>
<accession>A0A552V8K2</accession>
<name>A0A552V8K2_9FLAO</name>
<dbReference type="PANTHER" id="PTHR34983">
    <property type="entry name" value="ARABINOGALACTAN ENDO-BETA-1,4-GALACTANASE A"/>
    <property type="match status" value="1"/>
</dbReference>
<evidence type="ECO:0000256" key="4">
    <source>
        <dbReference type="ARBA" id="ARBA00022801"/>
    </source>
</evidence>
<evidence type="ECO:0000313" key="8">
    <source>
        <dbReference type="Proteomes" id="UP000320643"/>
    </source>
</evidence>
<dbReference type="InterPro" id="IPR011683">
    <property type="entry name" value="Glyco_hydro_53"/>
</dbReference>
<keyword evidence="8" id="KW-1185">Reference proteome</keyword>
<dbReference type="Proteomes" id="UP000320643">
    <property type="component" value="Unassembled WGS sequence"/>
</dbReference>
<organism evidence="7 8">
    <name type="scientific">Flavobacterium zepuense</name>
    <dbReference type="NCBI Taxonomy" id="2593302"/>
    <lineage>
        <taxon>Bacteria</taxon>
        <taxon>Pseudomonadati</taxon>
        <taxon>Bacteroidota</taxon>
        <taxon>Flavobacteriia</taxon>
        <taxon>Flavobacteriales</taxon>
        <taxon>Flavobacteriaceae</taxon>
        <taxon>Flavobacterium</taxon>
    </lineage>
</organism>
<dbReference type="EMBL" id="VJVZ01000002">
    <property type="protein sequence ID" value="TRW26793.1"/>
    <property type="molecule type" value="Genomic_DNA"/>
</dbReference>
<evidence type="ECO:0000256" key="5">
    <source>
        <dbReference type="ARBA" id="ARBA00023295"/>
    </source>
</evidence>
<evidence type="ECO:0000256" key="6">
    <source>
        <dbReference type="RuleBase" id="RU361192"/>
    </source>
</evidence>
<comment type="similarity">
    <text evidence="2 6">Belongs to the glycosyl hydrolase 53 family.</text>
</comment>
<protein>
    <recommendedName>
        <fullName evidence="3 6">Arabinogalactan endo-beta-1,4-galactanase</fullName>
        <ecNumber evidence="3 6">3.2.1.89</ecNumber>
    </recommendedName>
</protein>
<keyword evidence="4 6" id="KW-0378">Hydrolase</keyword>
<sequence length="362" mass="39374">MALAMFISCGGDDSATDPVATDDVVTDDVVNDDVIPEDTFIRAVDMSFLPETEGAGTVYYNGSTAQDALATLKDAGVNTIRIRLWKDPATAHSGMAEVKALAQKVKAAGMKVWLTVHYSDTWADPANQIKPQAWEGLAFAQLKAAAVTYTQQILTEVNPDIIQIGNETNSGFIYPEGNLVDNEAGFLELVNAVSATIREQSPQAKIMLHYAGIAEGADWFFNKTANVDFDYIGLSYYPIWHGKSIPALQNKIAALKAAHNKEVIVAETSYPFTLGWEDWTNNVVGLDSQIIPAYPATPQGQKDFLLAVRNAVEVGGGLGFCYWGAEWVAFRGSEATNGSTWENQALWDFDNKAVPALEAFNF</sequence>
<proteinExistence type="inferred from homology"/>
<gene>
    <name evidence="7" type="ORF">FMM05_04530</name>
</gene>
<dbReference type="AlphaFoldDB" id="A0A552V8K2"/>
<evidence type="ECO:0000256" key="1">
    <source>
        <dbReference type="ARBA" id="ARBA00001695"/>
    </source>
</evidence>
<dbReference type="GO" id="GO:0031218">
    <property type="term" value="F:arabinogalactan endo-1,4-beta-galactosidase activity"/>
    <property type="evidence" value="ECO:0007669"/>
    <property type="project" value="UniProtKB-EC"/>
</dbReference>
<dbReference type="InterPro" id="IPR017853">
    <property type="entry name" value="GH"/>
</dbReference>
<dbReference type="Gene3D" id="3.20.20.80">
    <property type="entry name" value="Glycosidases"/>
    <property type="match status" value="1"/>
</dbReference>
<dbReference type="GO" id="GO:0015926">
    <property type="term" value="F:glucosidase activity"/>
    <property type="evidence" value="ECO:0007669"/>
    <property type="project" value="InterPro"/>
</dbReference>
<dbReference type="EC" id="3.2.1.89" evidence="3 6"/>
<dbReference type="OrthoDB" id="9768786at2"/>
<dbReference type="SUPFAM" id="SSF51445">
    <property type="entry name" value="(Trans)glycosidases"/>
    <property type="match status" value="1"/>
</dbReference>
<dbReference type="GO" id="GO:0045490">
    <property type="term" value="P:pectin catabolic process"/>
    <property type="evidence" value="ECO:0007669"/>
    <property type="project" value="TreeGrafter"/>
</dbReference>
<dbReference type="PANTHER" id="PTHR34983:SF1">
    <property type="entry name" value="ARABINOGALACTAN ENDO-BETA-1,4-GALACTANASE A"/>
    <property type="match status" value="1"/>
</dbReference>
<evidence type="ECO:0000256" key="3">
    <source>
        <dbReference type="ARBA" id="ARBA00012556"/>
    </source>
</evidence>
<comment type="caution">
    <text evidence="7">The sequence shown here is derived from an EMBL/GenBank/DDBJ whole genome shotgun (WGS) entry which is preliminary data.</text>
</comment>